<evidence type="ECO:0000256" key="2">
    <source>
        <dbReference type="SAM" id="Phobius"/>
    </source>
</evidence>
<keyword evidence="2" id="KW-0812">Transmembrane</keyword>
<dbReference type="Pfam" id="PF04749">
    <property type="entry name" value="PLAC8"/>
    <property type="match status" value="1"/>
</dbReference>
<feature type="transmembrane region" description="Helical" evidence="2">
    <location>
        <begin position="232"/>
        <end position="257"/>
    </location>
</feature>
<keyword evidence="2" id="KW-0472">Membrane</keyword>
<feature type="transmembrane region" description="Helical" evidence="2">
    <location>
        <begin position="264"/>
        <end position="285"/>
    </location>
</feature>
<dbReference type="NCBIfam" id="TIGR01571">
    <property type="entry name" value="A_thal_Cys_rich"/>
    <property type="match status" value="1"/>
</dbReference>
<reference evidence="3" key="2">
    <citation type="journal article" date="2022" name="Hortic Res">
        <title>The genome of Dioscorea zingiberensis sheds light on the biosynthesis, origin and evolution of the medicinally important diosgenin saponins.</title>
        <authorList>
            <person name="Li Y."/>
            <person name="Tan C."/>
            <person name="Li Z."/>
            <person name="Guo J."/>
            <person name="Li S."/>
            <person name="Chen X."/>
            <person name="Wang C."/>
            <person name="Dai X."/>
            <person name="Yang H."/>
            <person name="Song W."/>
            <person name="Hou L."/>
            <person name="Xu J."/>
            <person name="Tong Z."/>
            <person name="Xu A."/>
            <person name="Yuan X."/>
            <person name="Wang W."/>
            <person name="Yang Q."/>
            <person name="Chen L."/>
            <person name="Sun Z."/>
            <person name="Wang K."/>
            <person name="Pan B."/>
            <person name="Chen J."/>
            <person name="Bao Y."/>
            <person name="Liu F."/>
            <person name="Qi X."/>
            <person name="Gang D.R."/>
            <person name="Wen J."/>
            <person name="Li J."/>
        </authorList>
    </citation>
    <scope>NUCLEOTIDE SEQUENCE</scope>
    <source>
        <strain evidence="3">Dzin_1.0</strain>
    </source>
</reference>
<dbReference type="EMBL" id="JAGGNH010000003">
    <property type="protein sequence ID" value="KAJ0979270.1"/>
    <property type="molecule type" value="Genomic_DNA"/>
</dbReference>
<proteinExistence type="predicted"/>
<comment type="caution">
    <text evidence="3">The sequence shown here is derived from an EMBL/GenBank/DDBJ whole genome shotgun (WGS) entry which is preliminary data.</text>
</comment>
<name>A0A9D5CVW3_9LILI</name>
<feature type="compositionally biased region" description="Low complexity" evidence="1">
    <location>
        <begin position="98"/>
        <end position="107"/>
    </location>
</feature>
<dbReference type="PANTHER" id="PTHR31045:SF19">
    <property type="entry name" value="OS03G0299800 PROTEIN"/>
    <property type="match status" value="1"/>
</dbReference>
<feature type="region of interest" description="Disordered" evidence="1">
    <location>
        <begin position="88"/>
        <end position="109"/>
    </location>
</feature>
<dbReference type="GO" id="GO:0009975">
    <property type="term" value="F:cyclase activity"/>
    <property type="evidence" value="ECO:0007669"/>
    <property type="project" value="TreeGrafter"/>
</dbReference>
<feature type="transmembrane region" description="Helical" evidence="2">
    <location>
        <begin position="139"/>
        <end position="164"/>
    </location>
</feature>
<dbReference type="GO" id="GO:0051762">
    <property type="term" value="P:sesquiterpene biosynthetic process"/>
    <property type="evidence" value="ECO:0007669"/>
    <property type="project" value="TreeGrafter"/>
</dbReference>
<evidence type="ECO:0000313" key="4">
    <source>
        <dbReference type="Proteomes" id="UP001085076"/>
    </source>
</evidence>
<dbReference type="OrthoDB" id="6407410at2759"/>
<dbReference type="Pfam" id="PF11204">
    <property type="entry name" value="DUF2985"/>
    <property type="match status" value="1"/>
</dbReference>
<evidence type="ECO:0000313" key="3">
    <source>
        <dbReference type="EMBL" id="KAJ0979270.1"/>
    </source>
</evidence>
<evidence type="ECO:0008006" key="5">
    <source>
        <dbReference type="Google" id="ProtNLM"/>
    </source>
</evidence>
<accession>A0A9D5CVW3</accession>
<dbReference type="Proteomes" id="UP001085076">
    <property type="component" value="Miscellaneous, Linkage group lg03"/>
</dbReference>
<organism evidence="3 4">
    <name type="scientific">Dioscorea zingiberensis</name>
    <dbReference type="NCBI Taxonomy" id="325984"/>
    <lineage>
        <taxon>Eukaryota</taxon>
        <taxon>Viridiplantae</taxon>
        <taxon>Streptophyta</taxon>
        <taxon>Embryophyta</taxon>
        <taxon>Tracheophyta</taxon>
        <taxon>Spermatophyta</taxon>
        <taxon>Magnoliopsida</taxon>
        <taxon>Liliopsida</taxon>
        <taxon>Dioscoreales</taxon>
        <taxon>Dioscoreaceae</taxon>
        <taxon>Dioscorea</taxon>
    </lineage>
</organism>
<reference evidence="3" key="1">
    <citation type="submission" date="2021-03" db="EMBL/GenBank/DDBJ databases">
        <authorList>
            <person name="Li Z."/>
            <person name="Yang C."/>
        </authorList>
    </citation>
    <scope>NUCLEOTIDE SEQUENCE</scope>
    <source>
        <strain evidence="3">Dzin_1.0</strain>
        <tissue evidence="3">Leaf</tissue>
    </source>
</reference>
<sequence length="563" mass="63981">MVMNGNGSYRNEIQEEVLEMESNTSGTSKKLGDFIPIYMPTVEKGLIDQSRREKRFLDFLKAKPSRDWFLKSGFTGRLSPFSFLRRNASRGNEPTPDQEQAAPSAAQQRRRFRVPFVRKINWKSLMKSFKNWLKDPGNIAMFIWLVFVVIGIIVLGLVMLGVLPSGKSRRKNWEEVLNQIVNALFMIMCVYQHPRLFHHLVLACRWKPADKVELRKVYAKDGTPRSHERAHMMLVIVLLHITCASQYVLCGLFWGYSRKTRPDWALNTAIGVGIACPIIAGVYLVKSPLGRRYETETDEESRRQAASAPLPAEIELRRYSRRVVVTSPEWIGGLFDCWDDVTVACLSCFCTFCVFGWNAERLGFGNMYVHIFTFILFCIAPFLVFSATALSIDDDTIRYIMGISGILVCFFGLLYGGYWRIQMRKKFKLPGNPLCCGYPSATDCVQWFFCWACSLAQEVRTGNFYDIEDDSFYRSVAKENDGRPVMLPPIGEGGIEMEINPSTESATRSHSCPPKLGATNGVAKDFGPDEMLPLSFERASTHGHLHTMQPPLPNLINMQDNNQ</sequence>
<dbReference type="InterPro" id="IPR021369">
    <property type="entry name" value="DUF2985"/>
</dbReference>
<dbReference type="PANTHER" id="PTHR31045">
    <property type="entry name" value="PLAC8 FAMILY PROTEIN-RELATED"/>
    <property type="match status" value="1"/>
</dbReference>
<keyword evidence="2" id="KW-1133">Transmembrane helix</keyword>
<feature type="transmembrane region" description="Helical" evidence="2">
    <location>
        <begin position="371"/>
        <end position="392"/>
    </location>
</feature>
<evidence type="ECO:0000256" key="1">
    <source>
        <dbReference type="SAM" id="MobiDB-lite"/>
    </source>
</evidence>
<keyword evidence="4" id="KW-1185">Reference proteome</keyword>
<dbReference type="AlphaFoldDB" id="A0A9D5CVW3"/>
<feature type="transmembrane region" description="Helical" evidence="2">
    <location>
        <begin position="398"/>
        <end position="418"/>
    </location>
</feature>
<dbReference type="InterPro" id="IPR006461">
    <property type="entry name" value="PLAC_motif_containing"/>
</dbReference>
<gene>
    <name evidence="3" type="ORF">J5N97_014744</name>
</gene>
<protein>
    <recommendedName>
        <fullName evidence="5">PLAC8 family protein</fullName>
    </recommendedName>
</protein>
<feature type="region of interest" description="Disordered" evidence="1">
    <location>
        <begin position="544"/>
        <end position="563"/>
    </location>
</feature>